<name>A0ABD2PPK5_9PLAT</name>
<keyword evidence="2" id="KW-1185">Reference proteome</keyword>
<dbReference type="EMBL" id="JBJKFK010003938">
    <property type="protein sequence ID" value="KAL3309422.1"/>
    <property type="molecule type" value="Genomic_DNA"/>
</dbReference>
<dbReference type="Proteomes" id="UP001626550">
    <property type="component" value="Unassembled WGS sequence"/>
</dbReference>
<proteinExistence type="predicted"/>
<accession>A0ABD2PPK5</accession>
<evidence type="ECO:0008006" key="3">
    <source>
        <dbReference type="Google" id="ProtNLM"/>
    </source>
</evidence>
<reference evidence="1 2" key="1">
    <citation type="submission" date="2024-11" db="EMBL/GenBank/DDBJ databases">
        <title>Adaptive evolution of stress response genes in parasites aligns with host niche diversity.</title>
        <authorList>
            <person name="Hahn C."/>
            <person name="Resl P."/>
        </authorList>
    </citation>
    <scope>NUCLEOTIDE SEQUENCE [LARGE SCALE GENOMIC DNA]</scope>
    <source>
        <strain evidence="1">EGGRZ-B1_66</strain>
        <tissue evidence="1">Body</tissue>
    </source>
</reference>
<organism evidence="1 2">
    <name type="scientific">Cichlidogyrus casuarinus</name>
    <dbReference type="NCBI Taxonomy" id="1844966"/>
    <lineage>
        <taxon>Eukaryota</taxon>
        <taxon>Metazoa</taxon>
        <taxon>Spiralia</taxon>
        <taxon>Lophotrochozoa</taxon>
        <taxon>Platyhelminthes</taxon>
        <taxon>Monogenea</taxon>
        <taxon>Monopisthocotylea</taxon>
        <taxon>Dactylogyridea</taxon>
        <taxon>Ancyrocephalidae</taxon>
        <taxon>Cichlidogyrus</taxon>
    </lineage>
</organism>
<evidence type="ECO:0000313" key="2">
    <source>
        <dbReference type="Proteomes" id="UP001626550"/>
    </source>
</evidence>
<protein>
    <recommendedName>
        <fullName evidence="3">Transposase</fullName>
    </recommendedName>
</protein>
<gene>
    <name evidence="1" type="ORF">Ciccas_012032</name>
</gene>
<comment type="caution">
    <text evidence="1">The sequence shown here is derived from an EMBL/GenBank/DDBJ whole genome shotgun (WGS) entry which is preliminary data.</text>
</comment>
<dbReference type="Gene3D" id="1.10.10.60">
    <property type="entry name" value="Homeodomain-like"/>
    <property type="match status" value="1"/>
</dbReference>
<evidence type="ECO:0000313" key="1">
    <source>
        <dbReference type="EMBL" id="KAL3309422.1"/>
    </source>
</evidence>
<dbReference type="AlphaFoldDB" id="A0ABD2PPK5"/>
<sequence length="115" mass="12964">MPRGRLLTEAEVIIILLMRRSGESIPSIVKATGRSISVIRRCCTKAGHGMTASRFKGCSFKARPSSEILLNMALDQKMTIKQIKTSLNIDCTDQTIRNWLNHFVNLEKIKIYDAL</sequence>